<dbReference type="InterPro" id="IPR050742">
    <property type="entry name" value="Helicase_Restrict-Modif_Enz"/>
</dbReference>
<dbReference type="InterPro" id="IPR014001">
    <property type="entry name" value="Helicase_ATP-bd"/>
</dbReference>
<dbReference type="InterPro" id="IPR027417">
    <property type="entry name" value="P-loop_NTPase"/>
</dbReference>
<gene>
    <name evidence="3" type="ORF">A9299_07710</name>
</gene>
<dbReference type="InterPro" id="IPR006935">
    <property type="entry name" value="Helicase/UvrB_N"/>
</dbReference>
<evidence type="ECO:0000259" key="1">
    <source>
        <dbReference type="PROSITE" id="PS51192"/>
    </source>
</evidence>
<dbReference type="GO" id="GO:0003677">
    <property type="term" value="F:DNA binding"/>
    <property type="evidence" value="ECO:0007669"/>
    <property type="project" value="InterPro"/>
</dbReference>
<dbReference type="PANTHER" id="PTHR47396:SF1">
    <property type="entry name" value="ATP-DEPENDENT HELICASE IRC3-RELATED"/>
    <property type="match status" value="1"/>
</dbReference>
<dbReference type="Gene3D" id="3.40.50.300">
    <property type="entry name" value="P-loop containing nucleotide triphosphate hydrolases"/>
    <property type="match status" value="2"/>
</dbReference>
<accession>A0AA91FK21</accession>
<name>A0AA91FK21_FAUOS</name>
<dbReference type="EMBL" id="LZMT01000005">
    <property type="protein sequence ID" value="OBX65786.1"/>
    <property type="molecule type" value="Genomic_DNA"/>
</dbReference>
<keyword evidence="3" id="KW-0378">Hydrolase</keyword>
<dbReference type="Pfam" id="PF00271">
    <property type="entry name" value="Helicase_C"/>
    <property type="match status" value="1"/>
</dbReference>
<dbReference type="Pfam" id="PF04851">
    <property type="entry name" value="ResIII"/>
    <property type="match status" value="1"/>
</dbReference>
<feature type="domain" description="Helicase ATP-binding" evidence="1">
    <location>
        <begin position="147"/>
        <end position="318"/>
    </location>
</feature>
<dbReference type="PANTHER" id="PTHR47396">
    <property type="entry name" value="TYPE I RESTRICTION ENZYME ECOKI R PROTEIN"/>
    <property type="match status" value="1"/>
</dbReference>
<sequence length="1083" mass="122980">MNIITITLPQFDLKKEKIHTNYVRQIGLPETIIEGLICANCEYNNYWKILTPLSKPFDIIYIKQWNKRTEIINDVPILKLPNATDLASINKNTKLKWSQLPIKVISSSQIVESWRGQFKYQQEDSTLGIKGLRPPQLGALYAIASKFTLKKDFTPLTVILPTGTGKTETMLATVISQQCSKVLVVVPSDSLRQQIYKKFLTLGCLADLGVIPKTINYPSVLLLKYGLKTENEAIEIIEASNVIIATASILNHSSQTAKAKLFELCTHLFIDEAHHVAASTWNNIRQNFKDKRVVQFTATPFRNDGKDLGGKIIFNYSLGEAQEDGYFKTISLQPVKEYLTEQADIAIANKAIETLRLDISRNYDHLVMARVNDKSRAEELIHIYEAIAPEFNPILVHSGLSPSQNSQKLEQLETRHSRIVICVDMLGEGYDLPNLKIAAIHDQHKSLAITLQFIGRFTRTASNMQIGNASAIANIADVEIQGGLQKLYAQDANWDKIIKRLSEERILNEIKLQDVVNSLRGNGALDKQISLWNLRPSCSAMIFTTDCNEWNTDILIDYKLNFTQTWHAISDEEKILIILGVKNTPVNWGKFEDIDDTNHYIFIMNWDELRNAVFVYSNDHVAFKTEELVQSLCGINTLQVTGQSIFKVLDNVQLPLVKNLGSSQVGAISFTQFFGPNVTDGLSQIEKSSSELNNIAVLGYEDGDRVIWGCSQKKGKIWSPKAGNIVDWQEWSQKIWDKIHSDNEQDINNLIKDFLKPVRINEIYEYAPLFAEWGESLQNTFEDKVNIIFGEKEIPLFLTDLHVDKNEHGNLLITICTESLHSIYRLNISQEFEAGYRYEHTEGEPIFIKIHNATIPFEEKMVKDPIRIHYVDGSMSYNCYLIQINLINRAFDKDFLEEITWTVNISQESMGKNQNKDTVQYETLSMIKSQFEIIINDDGSGEIADLVALKHNDDEITLSLYHCKYSGKPNPGARLSDMYEVCGQAQRSIRWKHAGLKHLFKHISGRNAKWQTEGISRFIKGDLIALEKYKNMANTLPIKLEVTIVQPGLSKSAVTEEILKLLGCTESYIKKTTKADLKVWCSP</sequence>
<dbReference type="GO" id="GO:0016787">
    <property type="term" value="F:hydrolase activity"/>
    <property type="evidence" value="ECO:0007669"/>
    <property type="project" value="InterPro"/>
</dbReference>
<protein>
    <submittedName>
        <fullName evidence="3">Type III restriction endonuclease subunit R</fullName>
    </submittedName>
</protein>
<dbReference type="SMART" id="SM00487">
    <property type="entry name" value="DEXDc"/>
    <property type="match status" value="1"/>
</dbReference>
<proteinExistence type="predicted"/>
<reference evidence="3" key="1">
    <citation type="submission" date="2016-06" db="EMBL/GenBank/DDBJ databases">
        <title>Draft genome of Moraxella osloensis CCUG 67237.</title>
        <authorList>
            <person name="Salva-Serra F."/>
            <person name="Engstrom-Jakobsson H."/>
            <person name="Thorell K."/>
            <person name="Gonzales-Siles L."/>
            <person name="Karlsson R."/>
            <person name="Boulund F."/>
            <person name="Engstrand L."/>
            <person name="Kristiansson E."/>
            <person name="Moore E."/>
        </authorList>
    </citation>
    <scope>NUCLEOTIDE SEQUENCE [LARGE SCALE GENOMIC DNA]</scope>
    <source>
        <strain evidence="3">CCUG 67237</strain>
    </source>
</reference>
<organism evidence="3">
    <name type="scientific">Faucicola osloensis</name>
    <name type="common">Moraxella osloensis</name>
    <dbReference type="NCBI Taxonomy" id="34062"/>
    <lineage>
        <taxon>Bacteria</taxon>
        <taxon>Pseudomonadati</taxon>
        <taxon>Pseudomonadota</taxon>
        <taxon>Gammaproteobacteria</taxon>
        <taxon>Moraxellales</taxon>
        <taxon>Moraxellaceae</taxon>
        <taxon>Faucicola</taxon>
    </lineage>
</organism>
<dbReference type="CDD" id="cd18785">
    <property type="entry name" value="SF2_C"/>
    <property type="match status" value="1"/>
</dbReference>
<evidence type="ECO:0000313" key="3">
    <source>
        <dbReference type="EMBL" id="OBX65786.1"/>
    </source>
</evidence>
<dbReference type="AlphaFoldDB" id="A0AA91FK21"/>
<keyword evidence="3" id="KW-0255">Endonuclease</keyword>
<dbReference type="CDD" id="cd17926">
    <property type="entry name" value="DEXHc_RE"/>
    <property type="match status" value="1"/>
</dbReference>
<dbReference type="GO" id="GO:0005829">
    <property type="term" value="C:cytosol"/>
    <property type="evidence" value="ECO:0007669"/>
    <property type="project" value="TreeGrafter"/>
</dbReference>
<dbReference type="SUPFAM" id="SSF52540">
    <property type="entry name" value="P-loop containing nucleoside triphosphate hydrolases"/>
    <property type="match status" value="1"/>
</dbReference>
<dbReference type="PROSITE" id="PS51192">
    <property type="entry name" value="HELICASE_ATP_BIND_1"/>
    <property type="match status" value="1"/>
</dbReference>
<dbReference type="GO" id="GO:0004519">
    <property type="term" value="F:endonuclease activity"/>
    <property type="evidence" value="ECO:0007669"/>
    <property type="project" value="UniProtKB-KW"/>
</dbReference>
<keyword evidence="3" id="KW-0540">Nuclease</keyword>
<dbReference type="PROSITE" id="PS51194">
    <property type="entry name" value="HELICASE_CTER"/>
    <property type="match status" value="1"/>
</dbReference>
<dbReference type="SMART" id="SM00490">
    <property type="entry name" value="HELICc"/>
    <property type="match status" value="1"/>
</dbReference>
<evidence type="ECO:0000259" key="2">
    <source>
        <dbReference type="PROSITE" id="PS51194"/>
    </source>
</evidence>
<comment type="caution">
    <text evidence="3">The sequence shown here is derived from an EMBL/GenBank/DDBJ whole genome shotgun (WGS) entry which is preliminary data.</text>
</comment>
<dbReference type="InterPro" id="IPR001650">
    <property type="entry name" value="Helicase_C-like"/>
</dbReference>
<dbReference type="GO" id="GO:0005524">
    <property type="term" value="F:ATP binding"/>
    <property type="evidence" value="ECO:0007669"/>
    <property type="project" value="InterPro"/>
</dbReference>
<feature type="domain" description="Helicase C-terminal" evidence="2">
    <location>
        <begin position="351"/>
        <end position="505"/>
    </location>
</feature>